<dbReference type="Proteomes" id="UP000037505">
    <property type="component" value="Unassembled WGS sequence"/>
</dbReference>
<organism evidence="4 5">
    <name type="scientific">Aspergillus nomiae NRRL (strain ATCC 15546 / NRRL 13137 / CBS 260.88 / M93)</name>
    <dbReference type="NCBI Taxonomy" id="1509407"/>
    <lineage>
        <taxon>Eukaryota</taxon>
        <taxon>Fungi</taxon>
        <taxon>Dikarya</taxon>
        <taxon>Ascomycota</taxon>
        <taxon>Pezizomycotina</taxon>
        <taxon>Eurotiomycetes</taxon>
        <taxon>Eurotiomycetidae</taxon>
        <taxon>Eurotiales</taxon>
        <taxon>Aspergillaceae</taxon>
        <taxon>Aspergillus</taxon>
        <taxon>Aspergillus subgen. Circumdati</taxon>
    </lineage>
</organism>
<gene>
    <name evidence="4" type="ORF">ANOM_009284</name>
</gene>
<dbReference type="SMART" id="SM00248">
    <property type="entry name" value="ANK"/>
    <property type="match status" value="8"/>
</dbReference>
<keyword evidence="5" id="KW-1185">Reference proteome</keyword>
<evidence type="ECO:0000256" key="2">
    <source>
        <dbReference type="ARBA" id="ARBA00023043"/>
    </source>
</evidence>
<protein>
    <submittedName>
        <fullName evidence="4">Ankyrin repeat-containing protein</fullName>
    </submittedName>
</protein>
<dbReference type="Pfam" id="PF12796">
    <property type="entry name" value="Ank_2"/>
    <property type="match status" value="2"/>
</dbReference>
<dbReference type="PANTHER" id="PTHR24198">
    <property type="entry name" value="ANKYRIN REPEAT AND PROTEIN KINASE DOMAIN-CONTAINING PROTEIN"/>
    <property type="match status" value="1"/>
</dbReference>
<proteinExistence type="predicted"/>
<dbReference type="OrthoDB" id="341259at2759"/>
<keyword evidence="2 3" id="KW-0040">ANK repeat</keyword>
<dbReference type="PANTHER" id="PTHR24198:SF165">
    <property type="entry name" value="ANKYRIN REPEAT-CONTAINING PROTEIN-RELATED"/>
    <property type="match status" value="1"/>
</dbReference>
<evidence type="ECO:0000313" key="4">
    <source>
        <dbReference type="EMBL" id="KNG82452.1"/>
    </source>
</evidence>
<dbReference type="PRINTS" id="PR01415">
    <property type="entry name" value="ANKYRIN"/>
</dbReference>
<dbReference type="Pfam" id="PF00023">
    <property type="entry name" value="Ank"/>
    <property type="match status" value="1"/>
</dbReference>
<dbReference type="STRING" id="1509407.A0A0L1ISJ3"/>
<evidence type="ECO:0000313" key="5">
    <source>
        <dbReference type="Proteomes" id="UP000037505"/>
    </source>
</evidence>
<dbReference type="GeneID" id="26811088"/>
<name>A0A0L1ISJ3_ASPN3</name>
<evidence type="ECO:0000256" key="3">
    <source>
        <dbReference type="PROSITE-ProRule" id="PRU00023"/>
    </source>
</evidence>
<dbReference type="SUPFAM" id="SSF48403">
    <property type="entry name" value="Ankyrin repeat"/>
    <property type="match status" value="2"/>
</dbReference>
<dbReference type="RefSeq" id="XP_015403375.1">
    <property type="nucleotide sequence ID" value="XM_015554540.1"/>
</dbReference>
<dbReference type="PROSITE" id="PS50297">
    <property type="entry name" value="ANK_REP_REGION"/>
    <property type="match status" value="2"/>
</dbReference>
<dbReference type="EMBL" id="JNOM01000344">
    <property type="protein sequence ID" value="KNG82452.1"/>
    <property type="molecule type" value="Genomic_DNA"/>
</dbReference>
<dbReference type="PROSITE" id="PS50088">
    <property type="entry name" value="ANK_REPEAT"/>
    <property type="match status" value="2"/>
</dbReference>
<feature type="repeat" description="ANK" evidence="3">
    <location>
        <begin position="248"/>
        <end position="280"/>
    </location>
</feature>
<evidence type="ECO:0000256" key="1">
    <source>
        <dbReference type="ARBA" id="ARBA00022737"/>
    </source>
</evidence>
<sequence>MSALLWAADQGMVKTAQHSLNASFGVSTTVKLEIFYDALAIAVQAGHTSIAKTLLMQEGIDPNFHYRHREAGECITLLARAARAGHVHMVALLLSTKGINPNLGDCMGKPPIAYAAINNQDPVVEQLLAAPGVDPNWKDDHGRTPLAWTVSFGSEAAVSLFLSRQDIDVNSAITTDYLWKKGWTALMFAASRVFAMKVELLLQTPHINVNHQCFRGKTALHHAVQVGSEVIVQLLLAKGAYPDPRDDNNNSPLVWAASRGYLSIMKLLYEAGADLNTAPRDGCTALIEASAGGYTDIVLFLLGTGKVDLAAQSEDSKRNALSVAVEGGIGKLSTFY</sequence>
<feature type="repeat" description="ANK" evidence="3">
    <location>
        <begin position="215"/>
        <end position="247"/>
    </location>
</feature>
<dbReference type="InterPro" id="IPR036770">
    <property type="entry name" value="Ankyrin_rpt-contain_sf"/>
</dbReference>
<accession>A0A0L1ISJ3</accession>
<dbReference type="InterPro" id="IPR002110">
    <property type="entry name" value="Ankyrin_rpt"/>
</dbReference>
<dbReference type="Gene3D" id="1.25.40.20">
    <property type="entry name" value="Ankyrin repeat-containing domain"/>
    <property type="match status" value="2"/>
</dbReference>
<comment type="caution">
    <text evidence="4">The sequence shown here is derived from an EMBL/GenBank/DDBJ whole genome shotgun (WGS) entry which is preliminary data.</text>
</comment>
<keyword evidence="1" id="KW-0677">Repeat</keyword>
<dbReference type="AlphaFoldDB" id="A0A0L1ISJ3"/>
<reference evidence="4 5" key="1">
    <citation type="submission" date="2014-06" db="EMBL/GenBank/DDBJ databases">
        <title>The Genome of the Aflatoxigenic Filamentous Fungus Aspergillus nomius.</title>
        <authorList>
            <person name="Moore M.G."/>
            <person name="Shannon B.M."/>
            <person name="Brian M.M."/>
        </authorList>
    </citation>
    <scope>NUCLEOTIDE SEQUENCE [LARGE SCALE GENOMIC DNA]</scope>
    <source>
        <strain evidence="4 5">NRRL 13137</strain>
    </source>
</reference>